<dbReference type="InterPro" id="IPR038252">
    <property type="entry name" value="UBA_E1_C_sf"/>
</dbReference>
<dbReference type="GO" id="GO:0005737">
    <property type="term" value="C:cytoplasm"/>
    <property type="evidence" value="ECO:0007669"/>
    <property type="project" value="TreeGrafter"/>
</dbReference>
<sequence length="1024" mass="118221">MSPNEKTEEETITNIDESLYSRQLYVLGHEAMKKMQNSNILICGMGGLGVEIAKNTILAGVKSVTIYDQKNTSHEDLSSQFYLRESDIGKNRAICSHKYLSELNTYVTVDVFTSNIEWNYFKKFQVVVLTDSFYDEQIKIGNFCHENEIKFICAETRGVFGKIFCDFGKSFRIFDVNGQNRKSSMISCITNDKDGIVTTFEDQRHDLEDGNYVIFSEVKGMSEINNKEFKVKVLSPFSFSVGDTSNFKPYESGGIALEVKKEKIIDFKSYELSSQEPKYMDSDSYWGDEDQRKIDNDTTHLAFQTLDEFRKENSDNLPNPWNLKDAIRFVEIANILNLERKNQFPKLNENLLKIFSLVSRGNLCPIQSVIGGTAAQEIIKACSGKFHPIHQYFYFNCQEVLPENVLEKINYVKYETEGRYSSQINIFGQDFQEKLENLKIFLVGSGALGCEYLKNLAMMGIGSGPNGLITVTDMDTIEKSNLNRQFLFRSWDVNKSKAEVSSRAAKEMNPNLNIRTNLNRVGPETENIYNEEFYNSVDVVCNALDNVKTRLYIDSKCIEFRKPLIESGTLGTEGNVQVCLPFLTEAYSSSQDPPEKNIPICTLKIFPNAIEHTLQWARDMFQGLFTNSAISAQNFLKDPQNYFHNLQKLGIQQRLEELKQLDKIFFEEKCSNIEECIVWARENWEENFNNNIQQLLFNFPSDSLMGNGLPFWTSPKRCPHPLAFSPDNTLHFEYIFTAANLKASLHGIEQVRERQKVYDYVKNVQVQKFIPKTGVRIKVNENDEDEIDFNDENEIERLTNLLNENYENLKNNSSLIPIEFEKDNDENLHMDFITTCSNLRAENYDIAPTDKHNSKLIAGKIIPAIATTTSVIVGLDCIELYKIVQGHQRIEFYRNSYINLALPFFQSSEPMPVTKYKFNNVEWSLWDRIEIKGEMTLKQFLDYFKEEHKLTVTMIGYDVVTIYSNFLSIEKRKDRLNKKITEILEIIKKEKLPEHTKSLTLSIVCYDSNEEDVDIPLIKYTIRN</sequence>
<dbReference type="AlphaFoldDB" id="A0A813R4U5"/>
<dbReference type="Gene3D" id="1.10.10.2660">
    <property type="entry name" value="Ubiquitin-activating enzyme E1, SCCH domain"/>
    <property type="match status" value="1"/>
</dbReference>
<proteinExistence type="inferred from homology"/>
<reference evidence="13" key="1">
    <citation type="submission" date="2021-02" db="EMBL/GenBank/DDBJ databases">
        <authorList>
            <person name="Nowell W R."/>
        </authorList>
    </citation>
    <scope>NUCLEOTIDE SEQUENCE</scope>
    <source>
        <strain evidence="13">Ploen Becks lab</strain>
    </source>
</reference>
<dbReference type="GO" id="GO:0005634">
    <property type="term" value="C:nucleus"/>
    <property type="evidence" value="ECO:0007669"/>
    <property type="project" value="TreeGrafter"/>
</dbReference>
<dbReference type="PROSITE" id="PS00536">
    <property type="entry name" value="UBIQUITIN_ACTIVAT_1"/>
    <property type="match status" value="1"/>
</dbReference>
<dbReference type="Pfam" id="PF10585">
    <property type="entry name" value="UBA_E1_SCCH"/>
    <property type="match status" value="1"/>
</dbReference>
<dbReference type="PRINTS" id="PR01849">
    <property type="entry name" value="UBIQUITINACT"/>
</dbReference>
<feature type="domain" description="Ubiquitin-activating enzyme E1 C-terminal" evidence="12">
    <location>
        <begin position="893"/>
        <end position="1018"/>
    </location>
</feature>
<evidence type="ECO:0000256" key="10">
    <source>
        <dbReference type="PROSITE-ProRule" id="PRU10132"/>
    </source>
</evidence>
<dbReference type="CDD" id="cd01490">
    <property type="entry name" value="Ube1_repeat2"/>
    <property type="match status" value="1"/>
</dbReference>
<gene>
    <name evidence="13" type="ORF">OXX778_LOCUS5210</name>
</gene>
<keyword evidence="6 11" id="KW-0547">Nucleotide-binding</keyword>
<dbReference type="PROSITE" id="PS00865">
    <property type="entry name" value="UBIQUITIN_ACTIVAT_2"/>
    <property type="match status" value="1"/>
</dbReference>
<dbReference type="GO" id="GO:0045116">
    <property type="term" value="P:protein neddylation"/>
    <property type="evidence" value="ECO:0007669"/>
    <property type="project" value="TreeGrafter"/>
</dbReference>
<organism evidence="13 14">
    <name type="scientific">Brachionus calyciflorus</name>
    <dbReference type="NCBI Taxonomy" id="104777"/>
    <lineage>
        <taxon>Eukaryota</taxon>
        <taxon>Metazoa</taxon>
        <taxon>Spiralia</taxon>
        <taxon>Gnathifera</taxon>
        <taxon>Rotifera</taxon>
        <taxon>Eurotatoria</taxon>
        <taxon>Monogononta</taxon>
        <taxon>Pseudotrocha</taxon>
        <taxon>Ploima</taxon>
        <taxon>Brachionidae</taxon>
        <taxon>Brachionus</taxon>
    </lineage>
</organism>
<dbReference type="GO" id="GO:0019781">
    <property type="term" value="F:NEDD8 activating enzyme activity"/>
    <property type="evidence" value="ECO:0007669"/>
    <property type="project" value="TreeGrafter"/>
</dbReference>
<dbReference type="FunFam" id="3.40.50.720:FF:000015">
    <property type="entry name" value="Ubiquitin-activating enzyme E1 1"/>
    <property type="match status" value="1"/>
</dbReference>
<dbReference type="InterPro" id="IPR018965">
    <property type="entry name" value="Ub-activating_enz_E1_C"/>
</dbReference>
<dbReference type="InterPro" id="IPR042063">
    <property type="entry name" value="Ubi_acti_E1_SCCH"/>
</dbReference>
<evidence type="ECO:0000256" key="5">
    <source>
        <dbReference type="ARBA" id="ARBA00022598"/>
    </source>
</evidence>
<keyword evidence="14" id="KW-1185">Reference proteome</keyword>
<comment type="catalytic activity">
    <reaction evidence="1">
        <text>ATP + ubiquitin + [E1 ubiquitin-activating enzyme]-L-cysteine = AMP + diphosphate + S-ubiquitinyl-[E1 ubiquitin-activating enzyme]-L-cysteine.</text>
        <dbReference type="EC" id="6.2.1.45"/>
    </reaction>
</comment>
<evidence type="ECO:0000313" key="13">
    <source>
        <dbReference type="EMBL" id="CAF0776117.1"/>
    </source>
</evidence>
<dbReference type="FunFam" id="3.50.50.80:FF:000001">
    <property type="entry name" value="ubiquitin-like modifier-activating enzyme 1"/>
    <property type="match status" value="1"/>
</dbReference>
<name>A0A813R4U5_9BILA</name>
<accession>A0A813R4U5</accession>
<evidence type="ECO:0000313" key="14">
    <source>
        <dbReference type="Proteomes" id="UP000663879"/>
    </source>
</evidence>
<evidence type="ECO:0000256" key="11">
    <source>
        <dbReference type="RuleBase" id="RU000519"/>
    </source>
</evidence>
<keyword evidence="8 11" id="KW-0067">ATP-binding</keyword>
<dbReference type="Gene3D" id="3.40.50.720">
    <property type="entry name" value="NAD(P)-binding Rossmann-like Domain"/>
    <property type="match status" value="1"/>
</dbReference>
<protein>
    <recommendedName>
        <fullName evidence="4">E1 ubiquitin-activating enzyme</fullName>
        <ecNumber evidence="4">6.2.1.45</ecNumber>
    </recommendedName>
    <alternativeName>
        <fullName evidence="9">Ubiquitin-activating enzyme E1</fullName>
    </alternativeName>
</protein>
<dbReference type="FunFam" id="1.10.10.2660:FF:000001">
    <property type="entry name" value="Ubiquitin-activating enzyme E1 1"/>
    <property type="match status" value="1"/>
</dbReference>
<dbReference type="Proteomes" id="UP000663879">
    <property type="component" value="Unassembled WGS sequence"/>
</dbReference>
<dbReference type="Pfam" id="PF00899">
    <property type="entry name" value="ThiF"/>
    <property type="match status" value="2"/>
</dbReference>
<dbReference type="Gene3D" id="3.50.50.80">
    <property type="entry name" value="Ubiquitin-activating enzyme E1, inactive adenylation domain, subdomain 1"/>
    <property type="match status" value="1"/>
</dbReference>
<dbReference type="InterPro" id="IPR042302">
    <property type="entry name" value="E1_FCCH_sf"/>
</dbReference>
<dbReference type="SMART" id="SM00985">
    <property type="entry name" value="UBA_e1_C"/>
    <property type="match status" value="1"/>
</dbReference>
<dbReference type="Gene3D" id="3.10.290.60">
    <property type="entry name" value="Ubiquitin-activating enzyme E1, UFD domain"/>
    <property type="match status" value="1"/>
</dbReference>
<dbReference type="InterPro" id="IPR018075">
    <property type="entry name" value="UBQ-activ_enz_E1"/>
</dbReference>
<evidence type="ECO:0000256" key="2">
    <source>
        <dbReference type="ARBA" id="ARBA00004906"/>
    </source>
</evidence>
<dbReference type="InterPro" id="IPR042449">
    <property type="entry name" value="Ub-E1_IAD_1"/>
</dbReference>
<dbReference type="FunFam" id="3.50.50.80:FF:000002">
    <property type="entry name" value="SUMO-activating enzyme subunit 2"/>
    <property type="match status" value="1"/>
</dbReference>
<comment type="similarity">
    <text evidence="3 11">Belongs to the ubiquitin-activating E1 family.</text>
</comment>
<dbReference type="FunFam" id="3.10.290.60:FF:000001">
    <property type="entry name" value="Ubiquitin-activating enzyme E1 2"/>
    <property type="match status" value="1"/>
</dbReference>
<comment type="caution">
    <text evidence="13">The sequence shown here is derived from an EMBL/GenBank/DDBJ whole genome shotgun (WGS) entry which is preliminary data.</text>
</comment>
<evidence type="ECO:0000256" key="4">
    <source>
        <dbReference type="ARBA" id="ARBA00012990"/>
    </source>
</evidence>
<evidence type="ECO:0000256" key="6">
    <source>
        <dbReference type="ARBA" id="ARBA00022741"/>
    </source>
</evidence>
<evidence type="ECO:0000256" key="1">
    <source>
        <dbReference type="ARBA" id="ARBA00000488"/>
    </source>
</evidence>
<dbReference type="GO" id="GO:0005524">
    <property type="term" value="F:ATP binding"/>
    <property type="evidence" value="ECO:0007669"/>
    <property type="project" value="UniProtKB-KW"/>
</dbReference>
<dbReference type="InterPro" id="IPR018074">
    <property type="entry name" value="UBQ-activ_enz_E1_CS"/>
</dbReference>
<comment type="pathway">
    <text evidence="2">Protein modification; protein ubiquitination.</text>
</comment>
<feature type="active site" description="Glycyl thioester intermediate" evidence="10">
    <location>
        <position position="601"/>
    </location>
</feature>
<dbReference type="EMBL" id="CAJNOC010000555">
    <property type="protein sequence ID" value="CAF0776117.1"/>
    <property type="molecule type" value="Genomic_DNA"/>
</dbReference>
<evidence type="ECO:0000256" key="7">
    <source>
        <dbReference type="ARBA" id="ARBA00022786"/>
    </source>
</evidence>
<dbReference type="NCBIfam" id="TIGR01408">
    <property type="entry name" value="Ube1"/>
    <property type="match status" value="1"/>
</dbReference>
<dbReference type="InterPro" id="IPR000594">
    <property type="entry name" value="ThiF_NAD_FAD-bd"/>
</dbReference>
<evidence type="ECO:0000256" key="9">
    <source>
        <dbReference type="ARBA" id="ARBA00030371"/>
    </source>
</evidence>
<dbReference type="InterPro" id="IPR000011">
    <property type="entry name" value="UBQ/SUMO-activ_enz_E1-like"/>
</dbReference>
<dbReference type="Pfam" id="PF09358">
    <property type="entry name" value="E1_UFD"/>
    <property type="match status" value="1"/>
</dbReference>
<dbReference type="PANTHER" id="PTHR10953">
    <property type="entry name" value="UBIQUITIN-ACTIVATING ENZYME E1"/>
    <property type="match status" value="1"/>
</dbReference>
<evidence type="ECO:0000259" key="12">
    <source>
        <dbReference type="SMART" id="SM00985"/>
    </source>
</evidence>
<dbReference type="InterPro" id="IPR035985">
    <property type="entry name" value="Ubiquitin-activating_enz"/>
</dbReference>
<dbReference type="InterPro" id="IPR019572">
    <property type="entry name" value="UBA_E1_SCCH"/>
</dbReference>
<dbReference type="Gene3D" id="2.40.30.180">
    <property type="entry name" value="Ubiquitin-activating enzyme E1, FCCH domain"/>
    <property type="match status" value="1"/>
</dbReference>
<dbReference type="InterPro" id="IPR033127">
    <property type="entry name" value="UBQ-activ_enz_E1_Cys_AS"/>
</dbReference>
<dbReference type="Gene3D" id="3.40.50.12550">
    <property type="entry name" value="Ubiquitin-activating enzyme E1, inactive adenylation domain, subdomain 2"/>
    <property type="match status" value="1"/>
</dbReference>
<dbReference type="InterPro" id="IPR045886">
    <property type="entry name" value="ThiF/MoeB/HesA"/>
</dbReference>
<dbReference type="SUPFAM" id="SSF69572">
    <property type="entry name" value="Activating enzymes of the ubiquitin-like proteins"/>
    <property type="match status" value="2"/>
</dbReference>
<dbReference type="UniPathway" id="UPA00143"/>
<dbReference type="EC" id="6.2.1.45" evidence="4"/>
<keyword evidence="5 11" id="KW-0436">Ligase</keyword>
<dbReference type="GO" id="GO:0004839">
    <property type="term" value="F:ubiquitin activating enzyme activity"/>
    <property type="evidence" value="ECO:0007669"/>
    <property type="project" value="UniProtKB-EC"/>
</dbReference>
<keyword evidence="7 11" id="KW-0833">Ubl conjugation pathway</keyword>
<dbReference type="PANTHER" id="PTHR10953:SF250">
    <property type="entry name" value="UBIQUITIN-LIKE MODIFIER-ACTIVATING ENZYME 1"/>
    <property type="match status" value="1"/>
</dbReference>
<evidence type="ECO:0000256" key="8">
    <source>
        <dbReference type="ARBA" id="ARBA00022840"/>
    </source>
</evidence>
<dbReference type="CDD" id="cd01491">
    <property type="entry name" value="Ube1_repeat1"/>
    <property type="match status" value="1"/>
</dbReference>
<dbReference type="OrthoDB" id="10252231at2759"/>
<dbReference type="FunFam" id="2.40.30.180:FF:000002">
    <property type="entry name" value="Ubiquitin-activating enzyme E1 2"/>
    <property type="match status" value="1"/>
</dbReference>
<evidence type="ECO:0000256" key="3">
    <source>
        <dbReference type="ARBA" id="ARBA00005673"/>
    </source>
</evidence>